<evidence type="ECO:0000313" key="4">
    <source>
        <dbReference type="EMBL" id="RRT77179.1"/>
    </source>
</evidence>
<evidence type="ECO:0000256" key="1">
    <source>
        <dbReference type="ARBA" id="ARBA00022603"/>
    </source>
</evidence>
<dbReference type="PANTHER" id="PTHR10108">
    <property type="entry name" value="SAM-DEPENDENT METHYLTRANSFERASE"/>
    <property type="match status" value="1"/>
</dbReference>
<comment type="caution">
    <text evidence="4">The sequence shown here is derived from an EMBL/GenBank/DDBJ whole genome shotgun (WGS) entry which is preliminary data.</text>
</comment>
<dbReference type="GO" id="GO:0005802">
    <property type="term" value="C:trans-Golgi network"/>
    <property type="evidence" value="ECO:0007669"/>
    <property type="project" value="TreeGrafter"/>
</dbReference>
<evidence type="ECO:0000256" key="3">
    <source>
        <dbReference type="SAM" id="MobiDB-lite"/>
    </source>
</evidence>
<gene>
    <name evidence="4" type="ORF">B296_00010284</name>
</gene>
<organism evidence="4 5">
    <name type="scientific">Ensete ventricosum</name>
    <name type="common">Abyssinian banana</name>
    <name type="synonym">Musa ensete</name>
    <dbReference type="NCBI Taxonomy" id="4639"/>
    <lineage>
        <taxon>Eukaryota</taxon>
        <taxon>Viridiplantae</taxon>
        <taxon>Streptophyta</taxon>
        <taxon>Embryophyta</taxon>
        <taxon>Tracheophyta</taxon>
        <taxon>Spermatophyta</taxon>
        <taxon>Magnoliopsida</taxon>
        <taxon>Liliopsida</taxon>
        <taxon>Zingiberales</taxon>
        <taxon>Musaceae</taxon>
        <taxon>Ensete</taxon>
    </lineage>
</organism>
<evidence type="ECO:0000313" key="5">
    <source>
        <dbReference type="Proteomes" id="UP000287651"/>
    </source>
</evidence>
<keyword evidence="2" id="KW-1133">Transmembrane helix</keyword>
<dbReference type="GO" id="GO:0032259">
    <property type="term" value="P:methylation"/>
    <property type="evidence" value="ECO:0007669"/>
    <property type="project" value="UniProtKB-KW"/>
</dbReference>
<keyword evidence="1 2" id="KW-0489">Methyltransferase</keyword>
<keyword evidence="2" id="KW-0812">Transmembrane</keyword>
<evidence type="ECO:0000256" key="2">
    <source>
        <dbReference type="RuleBase" id="RU366043"/>
    </source>
</evidence>
<feature type="region of interest" description="Disordered" evidence="3">
    <location>
        <begin position="79"/>
        <end position="107"/>
    </location>
</feature>
<feature type="region of interest" description="Disordered" evidence="3">
    <location>
        <begin position="219"/>
        <end position="239"/>
    </location>
</feature>
<dbReference type="GO" id="GO:0008168">
    <property type="term" value="F:methyltransferase activity"/>
    <property type="evidence" value="ECO:0007669"/>
    <property type="project" value="UniProtKB-UniRule"/>
</dbReference>
<dbReference type="GO" id="GO:0016020">
    <property type="term" value="C:membrane"/>
    <property type="evidence" value="ECO:0007669"/>
    <property type="project" value="UniProtKB-SubCell"/>
</dbReference>
<dbReference type="GO" id="GO:0005768">
    <property type="term" value="C:endosome"/>
    <property type="evidence" value="ECO:0007669"/>
    <property type="project" value="TreeGrafter"/>
</dbReference>
<dbReference type="InterPro" id="IPR004159">
    <property type="entry name" value="Put_SAM_MeTrfase"/>
</dbReference>
<sequence>MTKGFAELFSSHLFVKIAALALTAIVSFYLGRRWSDSYPQLIFFTSGGASDRLTSPSVAVSPNANLTLDVSALTSNATLLPGDADAPPPLDADLPSPSPSPPPEARKVGIVDANGTMSVGFDVGELDPDVADGWDDGGPGFNETAGMRSGEGERRVRVKIDKFKVCPQEMREWIPCMDNEEAIKKLNSTERGERFERHCPLAGKGLDCLVPVPQDYKKPIPWPQSRDEVRNSLMPNFVG</sequence>
<feature type="compositionally biased region" description="Pro residues" evidence="3">
    <location>
        <begin position="86"/>
        <end position="103"/>
    </location>
</feature>
<name>A0A427ALN5_ENSVE</name>
<dbReference type="EMBL" id="AMZH03001993">
    <property type="protein sequence ID" value="RRT77179.1"/>
    <property type="molecule type" value="Genomic_DNA"/>
</dbReference>
<reference evidence="4 5" key="1">
    <citation type="journal article" date="2014" name="Agronomy (Basel)">
        <title>A Draft Genome Sequence for Ensete ventricosum, the Drought-Tolerant Tree Against Hunger.</title>
        <authorList>
            <person name="Harrison J."/>
            <person name="Moore K.A."/>
            <person name="Paszkiewicz K."/>
            <person name="Jones T."/>
            <person name="Grant M."/>
            <person name="Ambacheew D."/>
            <person name="Muzemil S."/>
            <person name="Studholme D.J."/>
        </authorList>
    </citation>
    <scope>NUCLEOTIDE SEQUENCE [LARGE SCALE GENOMIC DNA]</scope>
</reference>
<keyword evidence="2" id="KW-0808">Transferase</keyword>
<comment type="subcellular location">
    <subcellularLocation>
        <location evidence="2">Membrane</location>
        <topology evidence="2">Single-pass type II membrane protein</topology>
    </subcellularLocation>
</comment>
<dbReference type="EC" id="2.1.1.-" evidence="2"/>
<proteinExistence type="inferred from homology"/>
<dbReference type="Pfam" id="PF03141">
    <property type="entry name" value="Methyltransf_29"/>
    <property type="match status" value="1"/>
</dbReference>
<keyword evidence="2" id="KW-0325">Glycoprotein</keyword>
<dbReference type="PANTHER" id="PTHR10108:SF1144">
    <property type="entry name" value="METHYLTRANSFERASE PMT10-RELATED"/>
    <property type="match status" value="1"/>
</dbReference>
<dbReference type="Proteomes" id="UP000287651">
    <property type="component" value="Unassembled WGS sequence"/>
</dbReference>
<keyword evidence="2" id="KW-0472">Membrane</keyword>
<dbReference type="AlphaFoldDB" id="A0A427ALN5"/>
<comment type="similarity">
    <text evidence="2">Belongs to the methyltransferase superfamily.</text>
</comment>
<feature type="transmembrane region" description="Helical" evidence="2">
    <location>
        <begin position="12"/>
        <end position="31"/>
    </location>
</feature>
<accession>A0A427ALN5</accession>
<protein>
    <recommendedName>
        <fullName evidence="2">Methyltransferase</fullName>
        <ecNumber evidence="2">2.1.1.-</ecNumber>
    </recommendedName>
</protein>
<keyword evidence="2" id="KW-0735">Signal-anchor</keyword>